<dbReference type="InterPro" id="IPR026992">
    <property type="entry name" value="DIOX_N"/>
</dbReference>
<evidence type="ECO:0000313" key="6">
    <source>
        <dbReference type="EMBL" id="RWR92979.1"/>
    </source>
</evidence>
<reference evidence="6 7" key="1">
    <citation type="journal article" date="2019" name="Nat. Plants">
        <title>Stout camphor tree genome fills gaps in understanding of flowering plant genome evolution.</title>
        <authorList>
            <person name="Chaw S.M."/>
            <person name="Liu Y.C."/>
            <person name="Wu Y.W."/>
            <person name="Wang H.Y."/>
            <person name="Lin C.I."/>
            <person name="Wu C.S."/>
            <person name="Ke H.M."/>
            <person name="Chang L.Y."/>
            <person name="Hsu C.Y."/>
            <person name="Yang H.T."/>
            <person name="Sudianto E."/>
            <person name="Hsu M.H."/>
            <person name="Wu K.P."/>
            <person name="Wang L.N."/>
            <person name="Leebens-Mack J.H."/>
            <person name="Tsai I.J."/>
        </authorList>
    </citation>
    <scope>NUCLEOTIDE SEQUENCE [LARGE SCALE GENOMIC DNA]</scope>
    <source>
        <strain evidence="7">cv. Chaw 1501</strain>
        <tissue evidence="6">Young leaves</tissue>
    </source>
</reference>
<evidence type="ECO:0000256" key="1">
    <source>
        <dbReference type="ARBA" id="ARBA00022723"/>
    </source>
</evidence>
<evidence type="ECO:0000259" key="5">
    <source>
        <dbReference type="Pfam" id="PF14226"/>
    </source>
</evidence>
<feature type="domain" description="Non-haem dioxygenase N-terminal" evidence="5">
    <location>
        <begin position="34"/>
        <end position="96"/>
    </location>
</feature>
<dbReference type="Gene3D" id="2.60.120.330">
    <property type="entry name" value="B-lactam Antibiotic, Isopenicillin N Synthase, Chain"/>
    <property type="match status" value="1"/>
</dbReference>
<dbReference type="Proteomes" id="UP000283530">
    <property type="component" value="Unassembled WGS sequence"/>
</dbReference>
<proteinExistence type="predicted"/>
<dbReference type="AlphaFoldDB" id="A0A3S3NIQ1"/>
<dbReference type="InterPro" id="IPR027443">
    <property type="entry name" value="IPNS-like_sf"/>
</dbReference>
<protein>
    <submittedName>
        <fullName evidence="6">1-aminocyclopropane-1-carboxylate oxidase 3-like protein</fullName>
    </submittedName>
</protein>
<organism evidence="6 7">
    <name type="scientific">Cinnamomum micranthum f. kanehirae</name>
    <dbReference type="NCBI Taxonomy" id="337451"/>
    <lineage>
        <taxon>Eukaryota</taxon>
        <taxon>Viridiplantae</taxon>
        <taxon>Streptophyta</taxon>
        <taxon>Embryophyta</taxon>
        <taxon>Tracheophyta</taxon>
        <taxon>Spermatophyta</taxon>
        <taxon>Magnoliopsida</taxon>
        <taxon>Magnoliidae</taxon>
        <taxon>Laurales</taxon>
        <taxon>Lauraceae</taxon>
        <taxon>Cinnamomum</taxon>
    </lineage>
</organism>
<keyword evidence="7" id="KW-1185">Reference proteome</keyword>
<feature type="compositionally biased region" description="Low complexity" evidence="4">
    <location>
        <begin position="22"/>
        <end position="31"/>
    </location>
</feature>
<dbReference type="OrthoDB" id="288590at2759"/>
<dbReference type="SUPFAM" id="SSF51197">
    <property type="entry name" value="Clavaminate synthase-like"/>
    <property type="match status" value="1"/>
</dbReference>
<dbReference type="GO" id="GO:0046872">
    <property type="term" value="F:metal ion binding"/>
    <property type="evidence" value="ECO:0007669"/>
    <property type="project" value="UniProtKB-KW"/>
</dbReference>
<keyword evidence="2" id="KW-0560">Oxidoreductase</keyword>
<keyword evidence="1" id="KW-0479">Metal-binding</keyword>
<evidence type="ECO:0000313" key="7">
    <source>
        <dbReference type="Proteomes" id="UP000283530"/>
    </source>
</evidence>
<gene>
    <name evidence="6" type="ORF">CKAN_02220900</name>
</gene>
<dbReference type="Pfam" id="PF14226">
    <property type="entry name" value="DIOX_N"/>
    <property type="match status" value="1"/>
</dbReference>
<dbReference type="EMBL" id="QPKB01000009">
    <property type="protein sequence ID" value="RWR92979.1"/>
    <property type="molecule type" value="Genomic_DNA"/>
</dbReference>
<evidence type="ECO:0000256" key="2">
    <source>
        <dbReference type="ARBA" id="ARBA00023002"/>
    </source>
</evidence>
<name>A0A3S3NIQ1_9MAGN</name>
<evidence type="ECO:0000256" key="3">
    <source>
        <dbReference type="ARBA" id="ARBA00023004"/>
    </source>
</evidence>
<feature type="region of interest" description="Disordered" evidence="4">
    <location>
        <begin position="1"/>
        <end position="31"/>
    </location>
</feature>
<dbReference type="PANTHER" id="PTHR10209:SF751">
    <property type="entry name" value="OS06G0255100 PROTEIN"/>
    <property type="match status" value="1"/>
</dbReference>
<accession>A0A3S3NIQ1</accession>
<dbReference type="PANTHER" id="PTHR10209">
    <property type="entry name" value="OXIDOREDUCTASE, 2OG-FE II OXYGENASE FAMILY PROTEIN"/>
    <property type="match status" value="1"/>
</dbReference>
<dbReference type="STRING" id="337451.A0A3S3NIQ1"/>
<comment type="caution">
    <text evidence="6">The sequence shown here is derived from an EMBL/GenBank/DDBJ whole genome shotgun (WGS) entry which is preliminary data.</text>
</comment>
<evidence type="ECO:0000256" key="4">
    <source>
        <dbReference type="SAM" id="MobiDB-lite"/>
    </source>
</evidence>
<sequence length="104" mass="12020">MQRTRELERHHHPTLLHPPPQSLQLTQSSSSHVIPTIDLSRHRSETIQQIHHASHNWGFFQVIHHDIPISVLDNTISAVQSFKELPVQVKSQHYRREIGSGVSF</sequence>
<dbReference type="GO" id="GO:0016491">
    <property type="term" value="F:oxidoreductase activity"/>
    <property type="evidence" value="ECO:0007669"/>
    <property type="project" value="UniProtKB-KW"/>
</dbReference>
<keyword evidence="3" id="KW-0408">Iron</keyword>